<name>A0ABU8UUI0_9ACTN</name>
<keyword evidence="3 4" id="KW-0620">Polyamine biosynthesis</keyword>
<dbReference type="EMBL" id="JBBKAK010000001">
    <property type="protein sequence ID" value="MEJ8672552.1"/>
    <property type="molecule type" value="Genomic_DNA"/>
</dbReference>
<dbReference type="PROSITE" id="PS51006">
    <property type="entry name" value="PABS_2"/>
    <property type="match status" value="1"/>
</dbReference>
<keyword evidence="2 4" id="KW-0808">Transferase</keyword>
<dbReference type="Proteomes" id="UP001376459">
    <property type="component" value="Unassembled WGS sequence"/>
</dbReference>
<dbReference type="SUPFAM" id="SSF53335">
    <property type="entry name" value="S-adenosyl-L-methionine-dependent methyltransferases"/>
    <property type="match status" value="1"/>
</dbReference>
<evidence type="ECO:0000256" key="1">
    <source>
        <dbReference type="ARBA" id="ARBA00007867"/>
    </source>
</evidence>
<feature type="domain" description="PABS" evidence="6">
    <location>
        <begin position="1"/>
        <end position="124"/>
    </location>
</feature>
<comment type="caution">
    <text evidence="7">The sequence shown here is derived from an EMBL/GenBank/DDBJ whole genome shotgun (WGS) entry which is preliminary data.</text>
</comment>
<reference evidence="7 8" key="1">
    <citation type="submission" date="2024-03" db="EMBL/GenBank/DDBJ databases">
        <title>Novel Streptomyces species of biotechnological and ecological value are a feature of Machair soil.</title>
        <authorList>
            <person name="Prole J.R."/>
            <person name="Goodfellow M."/>
            <person name="Allenby N."/>
            <person name="Ward A.C."/>
        </authorList>
    </citation>
    <scope>NUCLEOTIDE SEQUENCE [LARGE SCALE GENOMIC DNA]</scope>
    <source>
        <strain evidence="7 8">MS1.AVA.1</strain>
    </source>
</reference>
<evidence type="ECO:0000256" key="3">
    <source>
        <dbReference type="ARBA" id="ARBA00023115"/>
    </source>
</evidence>
<gene>
    <name evidence="7" type="ORF">WKI71_42210</name>
</gene>
<comment type="similarity">
    <text evidence="1">Belongs to the spermidine/spermine synthase family.</text>
</comment>
<accession>A0ABU8UUI0</accession>
<evidence type="ECO:0000256" key="4">
    <source>
        <dbReference type="PROSITE-ProRule" id="PRU00354"/>
    </source>
</evidence>
<dbReference type="InterPro" id="IPR029063">
    <property type="entry name" value="SAM-dependent_MTases_sf"/>
</dbReference>
<feature type="region of interest" description="Disordered" evidence="5">
    <location>
        <begin position="107"/>
        <end position="135"/>
    </location>
</feature>
<evidence type="ECO:0000313" key="8">
    <source>
        <dbReference type="Proteomes" id="UP001376459"/>
    </source>
</evidence>
<dbReference type="Gene3D" id="3.40.50.150">
    <property type="entry name" value="Vaccinia Virus protein VP39"/>
    <property type="match status" value="1"/>
</dbReference>
<keyword evidence="8" id="KW-1185">Reference proteome</keyword>
<evidence type="ECO:0000256" key="2">
    <source>
        <dbReference type="ARBA" id="ARBA00022679"/>
    </source>
</evidence>
<organism evidence="7 8">
    <name type="scientific">Streptomyces machairae</name>
    <dbReference type="NCBI Taxonomy" id="3134109"/>
    <lineage>
        <taxon>Bacteria</taxon>
        <taxon>Bacillati</taxon>
        <taxon>Actinomycetota</taxon>
        <taxon>Actinomycetes</taxon>
        <taxon>Kitasatosporales</taxon>
        <taxon>Streptomycetaceae</taxon>
        <taxon>Streptomyces</taxon>
    </lineage>
</organism>
<comment type="caution">
    <text evidence="4">Lacks conserved residue(s) required for the propagation of feature annotation.</text>
</comment>
<evidence type="ECO:0000259" key="6">
    <source>
        <dbReference type="PROSITE" id="PS51006"/>
    </source>
</evidence>
<protein>
    <recommendedName>
        <fullName evidence="6">PABS domain-containing protein</fullName>
    </recommendedName>
</protein>
<sequence>MHVHIDDGRAFLERTNAKYDLIILALPDSLTLVSGASDLRLESYLFTRQAFEAARDHLTPDGAFAMYNYYRKSWLVDRFAGDLDDLYGHAPCMTTFKRNAAVLVAGMTRPTSPASRPGSRAAPSRRPRPTTTRSRICCTGRSPRSIWAPWVRSCW</sequence>
<proteinExistence type="inferred from homology"/>
<dbReference type="InterPro" id="IPR030374">
    <property type="entry name" value="PABS"/>
</dbReference>
<dbReference type="Pfam" id="PF01564">
    <property type="entry name" value="Spermine_synth"/>
    <property type="match status" value="1"/>
</dbReference>
<evidence type="ECO:0000313" key="7">
    <source>
        <dbReference type="EMBL" id="MEJ8672552.1"/>
    </source>
</evidence>
<feature type="compositionally biased region" description="Low complexity" evidence="5">
    <location>
        <begin position="108"/>
        <end position="122"/>
    </location>
</feature>
<evidence type="ECO:0000256" key="5">
    <source>
        <dbReference type="SAM" id="MobiDB-lite"/>
    </source>
</evidence>